<gene>
    <name evidence="2" type="ORF">OCBIM_22038908mg</name>
</gene>
<protein>
    <recommendedName>
        <fullName evidence="1">C2H2-type domain-containing protein</fullName>
    </recommendedName>
</protein>
<accession>A0A0L8I1I3</accession>
<dbReference type="STRING" id="37653.A0A0L8I1I3"/>
<name>A0A0L8I1I3_OCTBM</name>
<feature type="domain" description="C2H2-type" evidence="1">
    <location>
        <begin position="12"/>
        <end position="34"/>
    </location>
</feature>
<dbReference type="EMBL" id="KQ416771">
    <property type="protein sequence ID" value="KOF95286.1"/>
    <property type="molecule type" value="Genomic_DNA"/>
</dbReference>
<proteinExistence type="predicted"/>
<dbReference type="Gene3D" id="3.40.1440.10">
    <property type="entry name" value="GIY-YIG endonuclease"/>
    <property type="match status" value="1"/>
</dbReference>
<organism evidence="2">
    <name type="scientific">Octopus bimaculoides</name>
    <name type="common">California two-spotted octopus</name>
    <dbReference type="NCBI Taxonomy" id="37653"/>
    <lineage>
        <taxon>Eukaryota</taxon>
        <taxon>Metazoa</taxon>
        <taxon>Spiralia</taxon>
        <taxon>Lophotrochozoa</taxon>
        <taxon>Mollusca</taxon>
        <taxon>Cephalopoda</taxon>
        <taxon>Coleoidea</taxon>
        <taxon>Octopodiformes</taxon>
        <taxon>Octopoda</taxon>
        <taxon>Incirrata</taxon>
        <taxon>Octopodidae</taxon>
        <taxon>Octopus</taxon>
    </lineage>
</organism>
<dbReference type="InterPro" id="IPR013087">
    <property type="entry name" value="Znf_C2H2_type"/>
</dbReference>
<feature type="non-terminal residue" evidence="2">
    <location>
        <position position="1"/>
    </location>
</feature>
<evidence type="ECO:0000259" key="1">
    <source>
        <dbReference type="PROSITE" id="PS00028"/>
    </source>
</evidence>
<reference evidence="2" key="1">
    <citation type="submission" date="2015-07" db="EMBL/GenBank/DDBJ databases">
        <title>MeaNS - Measles Nucleotide Surveillance Program.</title>
        <authorList>
            <person name="Tran T."/>
            <person name="Druce J."/>
        </authorList>
    </citation>
    <scope>NUCLEOTIDE SEQUENCE</scope>
    <source>
        <strain evidence="2">UCB-OBI-ISO-001</strain>
        <tissue evidence="2">Gonad</tissue>
    </source>
</reference>
<sequence length="105" mass="12429">CKSNNVIYLISCDECGVQYVGKMTQTLHESLNRHKHVHKAEKNQYIYEHFRECDSGFNNCRVQVIEQVVGYDHILRQLLLDRENFWIRVRCSVYELGLNDKILGL</sequence>
<dbReference type="InterPro" id="IPR035901">
    <property type="entry name" value="GIY-YIG_endonuc_sf"/>
</dbReference>
<dbReference type="PROSITE" id="PS00028">
    <property type="entry name" value="ZINC_FINGER_C2H2_1"/>
    <property type="match status" value="1"/>
</dbReference>
<evidence type="ECO:0000313" key="2">
    <source>
        <dbReference type="EMBL" id="KOF95286.1"/>
    </source>
</evidence>
<dbReference type="AlphaFoldDB" id="A0A0L8I1I3"/>